<dbReference type="OrthoDB" id="9770965at2"/>
<name>A0A0B7MFK5_9FIRM</name>
<evidence type="ECO:0000313" key="1">
    <source>
        <dbReference type="EMBL" id="CEO88840.1"/>
    </source>
</evidence>
<evidence type="ECO:0000313" key="2">
    <source>
        <dbReference type="Proteomes" id="UP000046155"/>
    </source>
</evidence>
<keyword evidence="1" id="KW-0808">Transferase</keyword>
<keyword evidence="2" id="KW-1185">Reference proteome</keyword>
<gene>
    <name evidence="1" type="ORF">SSCH_280003</name>
</gene>
<reference evidence="2" key="1">
    <citation type="submission" date="2015-01" db="EMBL/GenBank/DDBJ databases">
        <authorList>
            <person name="Manzoor Shahid"/>
            <person name="Zubair Saima"/>
        </authorList>
    </citation>
    <scope>NUCLEOTIDE SEQUENCE [LARGE SCALE GENOMIC DNA]</scope>
    <source>
        <strain evidence="2">Sp3</strain>
    </source>
</reference>
<proteinExistence type="predicted"/>
<sequence length="213" mass="24226">MHKKDFKKIIAVRLVQKGIKKSEKEKGLSITLIKPCENLGSMFDFTRERAQTNIELGYYDTLKVFKGFHGIRYCVDVNRDEEYFLKLLLQMDQTKLEGLRQELGATDGMPHRRFILERLVPLLVELLPVTQCVSYGELTVALLERAADKVGIERFTVHSYDSFEQEVVKAHQPEGRNVNLPAVLKGSELLLRAKKEPLLDDIADALIGGIKQG</sequence>
<accession>A0A0B7MFK5</accession>
<organism evidence="1 2">
    <name type="scientific">Syntrophaceticus schinkii</name>
    <dbReference type="NCBI Taxonomy" id="499207"/>
    <lineage>
        <taxon>Bacteria</taxon>
        <taxon>Bacillati</taxon>
        <taxon>Bacillota</taxon>
        <taxon>Clostridia</taxon>
        <taxon>Thermoanaerobacterales</taxon>
        <taxon>Thermoanaerobacterales Family III. Incertae Sedis</taxon>
        <taxon>Syntrophaceticus</taxon>
    </lineage>
</organism>
<dbReference type="AlphaFoldDB" id="A0A0B7MFK5"/>
<protein>
    <submittedName>
        <fullName evidence="1">Putative acyl transferase/phospholipase (Part 2)</fullName>
    </submittedName>
</protein>
<dbReference type="GO" id="GO:0016740">
    <property type="term" value="F:transferase activity"/>
    <property type="evidence" value="ECO:0007669"/>
    <property type="project" value="UniProtKB-KW"/>
</dbReference>
<dbReference type="EMBL" id="CDRZ01000201">
    <property type="protein sequence ID" value="CEO88840.1"/>
    <property type="molecule type" value="Genomic_DNA"/>
</dbReference>
<dbReference type="Proteomes" id="UP000046155">
    <property type="component" value="Unassembled WGS sequence"/>
</dbReference>